<accession>A0ACD1A8S5</accession>
<proteinExistence type="predicted"/>
<keyword evidence="1" id="KW-0418">Kinase</keyword>
<name>A0ACD1A8S5_9FIRM</name>
<protein>
    <submittedName>
        <fullName evidence="1">Sensor histidine kinase</fullName>
    </submittedName>
</protein>
<organism evidence="1 2">
    <name type="scientific">Anoxybacterium hadale</name>
    <dbReference type="NCBI Taxonomy" id="3408580"/>
    <lineage>
        <taxon>Bacteria</taxon>
        <taxon>Bacillati</taxon>
        <taxon>Bacillota</taxon>
        <taxon>Clostridia</taxon>
        <taxon>Peptostreptococcales</taxon>
        <taxon>Anaerovoracaceae</taxon>
        <taxon>Anoxybacterium</taxon>
    </lineage>
</organism>
<dbReference type="EMBL" id="CP042469">
    <property type="protein sequence ID" value="QOX62828.1"/>
    <property type="molecule type" value="Genomic_DNA"/>
</dbReference>
<dbReference type="Proteomes" id="UP000594014">
    <property type="component" value="Chromosome"/>
</dbReference>
<gene>
    <name evidence="1" type="ORF">FRZ06_05445</name>
</gene>
<evidence type="ECO:0000313" key="2">
    <source>
        <dbReference type="Proteomes" id="UP000594014"/>
    </source>
</evidence>
<sequence>MKFFSIRNKIFLFYTCFIMILLSLVGYVLYSLFFDTLKEYQINYSIELANKTQYNLEFFLSTVNNTAALLSNNSSILAELSSGNGENKEEIDKFLETTVSAHAYLKGVYIIGQNGNVYVSDQRIKAEDLAQSFENIISNESGDGFYKDSYTYKYHSSYNARTLTYSKHIYDYKNHIDYGLLIIAINYDFLRELISTASVTLVNKMLVVDPEGETLFTFPFNAYLDEVIFKHPEVLSETNLRFTDKVFGEESIIVSDTIKYSNWKIISIHPLNNILQDIRNLFVEMVKMIAMFFIVTAFFAYLFSYSITKPIITLRRSMKLVEKGNLDVNVDVINNDEIGELTAAFNRMVMRIDQLIKRTIENEKQKAEMDFKILQAQINPHFLYNTLDSIRWMATLQNAPIVSTMTSSMINLLKYNFSRKDTLVSLSEEIDSVKNYVSIQKYKYGDVFDIVYHIPEEILEYKTIKFILQPIVENSIFHGFENIEHIGLIEISAYAKEDHLYIKVSDNGVGMTEEQKENLINRKPSNQKYLEIGIKNVDDRIKFYCGEDSGLTLVSELNIGTTVTFKLPLNINM</sequence>
<keyword evidence="2" id="KW-1185">Reference proteome</keyword>
<reference evidence="1" key="1">
    <citation type="submission" date="2019-08" db="EMBL/GenBank/DDBJ databases">
        <title>Genome sequence of Clostridiales bacterium MT110.</title>
        <authorList>
            <person name="Cao J."/>
        </authorList>
    </citation>
    <scope>NUCLEOTIDE SEQUENCE</scope>
    <source>
        <strain evidence="1">MT110</strain>
    </source>
</reference>
<evidence type="ECO:0000313" key="1">
    <source>
        <dbReference type="EMBL" id="QOX62828.1"/>
    </source>
</evidence>
<keyword evidence="1" id="KW-0808">Transferase</keyword>